<feature type="coiled-coil region" evidence="2">
    <location>
        <begin position="243"/>
        <end position="277"/>
    </location>
</feature>
<dbReference type="KEGG" id="cvn:111121071"/>
<gene>
    <name evidence="5" type="primary">LOC111121071</name>
</gene>
<dbReference type="PROSITE" id="PS50001">
    <property type="entry name" value="SH2"/>
    <property type="match status" value="1"/>
</dbReference>
<evidence type="ECO:0000256" key="2">
    <source>
        <dbReference type="SAM" id="Coils"/>
    </source>
</evidence>
<reference evidence="5" key="1">
    <citation type="submission" date="2025-08" db="UniProtKB">
        <authorList>
            <consortium name="RefSeq"/>
        </authorList>
    </citation>
    <scope>IDENTIFICATION</scope>
    <source>
        <tissue evidence="5">Whole sample</tissue>
    </source>
</reference>
<dbReference type="Gene3D" id="3.30.505.10">
    <property type="entry name" value="SH2 domain"/>
    <property type="match status" value="1"/>
</dbReference>
<dbReference type="PANTHER" id="PTHR14388:SF17">
    <property type="entry name" value="SH2 DOMAIN-CONTAINING PROTEIN"/>
    <property type="match status" value="1"/>
</dbReference>
<keyword evidence="1" id="KW-0727">SH2 domain</keyword>
<protein>
    <submittedName>
        <fullName evidence="5">SH2 domain-containing protein 4B-like isoform X1</fullName>
    </submittedName>
</protein>
<feature type="domain" description="SH2" evidence="3">
    <location>
        <begin position="355"/>
        <end position="447"/>
    </location>
</feature>
<evidence type="ECO:0000313" key="5">
    <source>
        <dbReference type="RefSeq" id="XP_022317893.1"/>
    </source>
</evidence>
<dbReference type="OrthoDB" id="10003345at2759"/>
<name>A0A8B8CPY1_CRAVI</name>
<keyword evidence="4" id="KW-1185">Reference proteome</keyword>
<keyword evidence="2" id="KW-0175">Coiled coil</keyword>
<proteinExistence type="predicted"/>
<dbReference type="GeneID" id="111121071"/>
<dbReference type="InterPro" id="IPR036860">
    <property type="entry name" value="SH2_dom_sf"/>
</dbReference>
<dbReference type="SUPFAM" id="SSF55550">
    <property type="entry name" value="SH2 domain"/>
    <property type="match status" value="1"/>
</dbReference>
<dbReference type="AlphaFoldDB" id="A0A8B8CPY1"/>
<sequence>MLQQILQTMTVDPDLLAELSDEQKAILFVKIREEQVRRYNDFEKKNQDDRIPRKPKKGGRKNVDFLVGRDGREWVWVMGEHKNDKSIEEMIEIEIQERALKLAEKEIEEEETKEFRRKEEAELARKLEEKKKKYEDEQEHWENELRYLGYIDIRSHVLAREALRKVMAEKQKVEEEERIRGWQLWQKASRSCRELDDMEHPSVEDKPRSMERLVKDKNRRSSEIFTEFMCKREEMEKIAEQNIKEVETSWQKQERKAKKAEEEVKELARRARIKYKNSLRKSANIINAVSAFSGNGTNQKPPVPPKSAELKISMANAVKKRPPSPPNKQAVVEWFLEERPKGVGTDPRTGKEAVWFHGVICRLEAENYLLNMTLGSYLVRASERVWGYTISYRAEDRCKHFLVDTSDQGYQFFGANQVVHRSLTDLVNFHMSNPITVTGGELLRSPVGQIKDPPDYHELLRPRITESTAL</sequence>
<dbReference type="SMART" id="SM00252">
    <property type="entry name" value="SH2"/>
    <property type="match status" value="1"/>
</dbReference>
<evidence type="ECO:0000259" key="3">
    <source>
        <dbReference type="PROSITE" id="PS50001"/>
    </source>
</evidence>
<evidence type="ECO:0000256" key="1">
    <source>
        <dbReference type="PROSITE-ProRule" id="PRU00191"/>
    </source>
</evidence>
<organism evidence="4 5">
    <name type="scientific">Crassostrea virginica</name>
    <name type="common">Eastern oyster</name>
    <dbReference type="NCBI Taxonomy" id="6565"/>
    <lineage>
        <taxon>Eukaryota</taxon>
        <taxon>Metazoa</taxon>
        <taxon>Spiralia</taxon>
        <taxon>Lophotrochozoa</taxon>
        <taxon>Mollusca</taxon>
        <taxon>Bivalvia</taxon>
        <taxon>Autobranchia</taxon>
        <taxon>Pteriomorphia</taxon>
        <taxon>Ostreida</taxon>
        <taxon>Ostreoidea</taxon>
        <taxon>Ostreidae</taxon>
        <taxon>Crassostrea</taxon>
    </lineage>
</organism>
<feature type="coiled-coil region" evidence="2">
    <location>
        <begin position="93"/>
        <end position="179"/>
    </location>
</feature>
<dbReference type="InterPro" id="IPR000980">
    <property type="entry name" value="SH2"/>
</dbReference>
<dbReference type="PANTHER" id="PTHR14388">
    <property type="entry name" value="T CELL-SPECIFIC ADAPTER PROTEIN TSAD"/>
    <property type="match status" value="1"/>
</dbReference>
<dbReference type="Proteomes" id="UP000694844">
    <property type="component" value="Chromosome 2"/>
</dbReference>
<dbReference type="GO" id="GO:0005737">
    <property type="term" value="C:cytoplasm"/>
    <property type="evidence" value="ECO:0007669"/>
    <property type="project" value="TreeGrafter"/>
</dbReference>
<accession>A0A8B8CPY1</accession>
<dbReference type="RefSeq" id="XP_022317893.1">
    <property type="nucleotide sequence ID" value="XM_022462185.1"/>
</dbReference>
<dbReference type="Pfam" id="PF00017">
    <property type="entry name" value="SH2"/>
    <property type="match status" value="1"/>
</dbReference>
<evidence type="ECO:0000313" key="4">
    <source>
        <dbReference type="Proteomes" id="UP000694844"/>
    </source>
</evidence>